<reference evidence="1 2" key="1">
    <citation type="submission" date="2017-01" db="EMBL/GenBank/DDBJ databases">
        <authorList>
            <person name="Mah S.A."/>
            <person name="Swanson W.J."/>
            <person name="Moy G.W."/>
            <person name="Vacquier V.D."/>
        </authorList>
    </citation>
    <scope>NUCLEOTIDE SEQUENCE [LARGE SCALE GENOMIC DNA]</scope>
    <source>
        <strain evidence="1 2">DCY110</strain>
    </source>
</reference>
<dbReference type="EMBL" id="CP019236">
    <property type="protein sequence ID" value="APW39562.1"/>
    <property type="molecule type" value="Genomic_DNA"/>
</dbReference>
<accession>A0A1P8K0P2</accession>
<name>A0A1P8K0P2_9BURK</name>
<organism evidence="1 2">
    <name type="scientific">Rhodoferax koreensis</name>
    <dbReference type="NCBI Taxonomy" id="1842727"/>
    <lineage>
        <taxon>Bacteria</taxon>
        <taxon>Pseudomonadati</taxon>
        <taxon>Pseudomonadota</taxon>
        <taxon>Betaproteobacteria</taxon>
        <taxon>Burkholderiales</taxon>
        <taxon>Comamonadaceae</taxon>
        <taxon>Rhodoferax</taxon>
    </lineage>
</organism>
<evidence type="ECO:0008006" key="3">
    <source>
        <dbReference type="Google" id="ProtNLM"/>
    </source>
</evidence>
<keyword evidence="2" id="KW-1185">Reference proteome</keyword>
<evidence type="ECO:0000313" key="1">
    <source>
        <dbReference type="EMBL" id="APW39562.1"/>
    </source>
</evidence>
<dbReference type="Proteomes" id="UP000186609">
    <property type="component" value="Chromosome"/>
</dbReference>
<sequence>MFCDQPISRLARWIVDRKIVHLTWQSQVLVPGFQFLPQTACVRPVVQDLIGELGSIMDDWELTTWFALPNAWLGGRAPVDVLDCESHRVIQAARTAWFIARG</sequence>
<proteinExistence type="predicted"/>
<dbReference type="KEGG" id="rhy:RD110_22025"/>
<dbReference type="AlphaFoldDB" id="A0A1P8K0P2"/>
<gene>
    <name evidence="1" type="ORF">RD110_22025</name>
</gene>
<protein>
    <recommendedName>
        <fullName evidence="3">Antitoxin Xre/MbcA/ParS-like toxin-binding domain-containing protein</fullName>
    </recommendedName>
</protein>
<evidence type="ECO:0000313" key="2">
    <source>
        <dbReference type="Proteomes" id="UP000186609"/>
    </source>
</evidence>